<dbReference type="InterPro" id="IPR006551">
    <property type="entry name" value="Polynucleotide_phosphatase"/>
</dbReference>
<keyword evidence="3" id="KW-1185">Reference proteome</keyword>
<gene>
    <name evidence="2" type="ORF">VP01_2272g1</name>
</gene>
<dbReference type="InterPro" id="IPR006549">
    <property type="entry name" value="HAD-SF_hydro_IIIA"/>
</dbReference>
<dbReference type="FunFam" id="3.40.50.300:FF:000737">
    <property type="entry name" value="Bifunctional polynucleotide phosphatase/kinase"/>
    <property type="match status" value="1"/>
</dbReference>
<dbReference type="InterPro" id="IPR013954">
    <property type="entry name" value="PNK3P"/>
</dbReference>
<dbReference type="InterPro" id="IPR036412">
    <property type="entry name" value="HAD-like_sf"/>
</dbReference>
<dbReference type="GO" id="GO:0003690">
    <property type="term" value="F:double-stranded DNA binding"/>
    <property type="evidence" value="ECO:0007669"/>
    <property type="project" value="TreeGrafter"/>
</dbReference>
<name>A0A0L6V893_9BASI</name>
<protein>
    <recommendedName>
        <fullName evidence="4">Polynucleotide kinase 3'-phosphatase</fullName>
    </recommendedName>
</protein>
<evidence type="ECO:0000313" key="3">
    <source>
        <dbReference type="Proteomes" id="UP000037035"/>
    </source>
</evidence>
<dbReference type="InterPro" id="IPR023214">
    <property type="entry name" value="HAD_sf"/>
</dbReference>
<dbReference type="PANTHER" id="PTHR12083">
    <property type="entry name" value="BIFUNCTIONAL POLYNUCLEOTIDE PHOSPHATASE/KINASE"/>
    <property type="match status" value="1"/>
</dbReference>
<evidence type="ECO:0008006" key="4">
    <source>
        <dbReference type="Google" id="ProtNLM"/>
    </source>
</evidence>
<dbReference type="Pfam" id="PF13671">
    <property type="entry name" value="AAA_33"/>
    <property type="match status" value="1"/>
</dbReference>
<dbReference type="AlphaFoldDB" id="A0A0L6V893"/>
<dbReference type="SUPFAM" id="SSF56784">
    <property type="entry name" value="HAD-like"/>
    <property type="match status" value="1"/>
</dbReference>
<reference evidence="2 3" key="1">
    <citation type="submission" date="2015-08" db="EMBL/GenBank/DDBJ databases">
        <title>Next Generation Sequencing and Analysis of the Genome of Puccinia sorghi L Schw, the Causal Agent of Maize Common Rust.</title>
        <authorList>
            <person name="Rochi L."/>
            <person name="Burguener G."/>
            <person name="Darino M."/>
            <person name="Turjanski A."/>
            <person name="Kreff E."/>
            <person name="Dieguez M.J."/>
            <person name="Sacco F."/>
        </authorList>
    </citation>
    <scope>NUCLEOTIDE SEQUENCE [LARGE SCALE GENOMIC DNA]</scope>
    <source>
        <strain evidence="2 3">RO10H11247</strain>
    </source>
</reference>
<dbReference type="Gene3D" id="3.40.50.1000">
    <property type="entry name" value="HAD superfamily/HAD-like"/>
    <property type="match status" value="1"/>
</dbReference>
<proteinExistence type="predicted"/>
<dbReference type="GO" id="GO:0006281">
    <property type="term" value="P:DNA repair"/>
    <property type="evidence" value="ECO:0007669"/>
    <property type="project" value="TreeGrafter"/>
</dbReference>
<dbReference type="GO" id="GO:0046403">
    <property type="term" value="F:polynucleotide 3'-phosphatase activity"/>
    <property type="evidence" value="ECO:0007669"/>
    <property type="project" value="TreeGrafter"/>
</dbReference>
<feature type="transmembrane region" description="Helical" evidence="1">
    <location>
        <begin position="181"/>
        <end position="200"/>
    </location>
</feature>
<evidence type="ECO:0000256" key="1">
    <source>
        <dbReference type="SAM" id="Phobius"/>
    </source>
</evidence>
<dbReference type="Pfam" id="PF08645">
    <property type="entry name" value="PNK3P"/>
    <property type="match status" value="1"/>
</dbReference>
<dbReference type="OrthoDB" id="19045at2759"/>
<keyword evidence="1" id="KW-0812">Transmembrane</keyword>
<dbReference type="Proteomes" id="UP000037035">
    <property type="component" value="Unassembled WGS sequence"/>
</dbReference>
<evidence type="ECO:0000313" key="2">
    <source>
        <dbReference type="EMBL" id="KNZ56978.1"/>
    </source>
</evidence>
<keyword evidence="1" id="KW-1133">Transmembrane helix</keyword>
<sequence>MAVGRVWASHRLSLASFRFLPAAGQVYRLSLMEQSAEQARGVCHKRCLSSPSAEDPGHVSKKTGELRMPPIFQNLKAGLKLNWLEPIGGTCLHGVCGDPSPSAKIAAFDIDGTLIKVKSGKKFPTNADDWKLWGSNVPKKLQEAHEKGYAIVLLSNQNFKAPKYRQDFETKLIQLARVVSFIWWILLHCVKLGVPLRIFAAREKDKFRKVPCFFYPLTGMWEEFKRNWNGGIQPNLSDSFFVGDAAGRPAKDSSPKDWNDTDRKLALNIGVPFLSVMIYELAVILSVPLVTHNLSCHLMLTYAVHQKNGLVGNLSERILFSADLIRSNLTMIVCPVWHPSTTPLALGPVLKSDVVPKHSPCEIVLFVGPPSVGKTTCFEKYFKPRGYRHVNQDILKSLSNCLKEVQESINSGRSCVVDNTNPAKQTRSSYISTAQKLDCPVRCIVFTAPIELAQHNNVYRACIQASRALLPTLAFLNYSKNFEEPSVDEGFTELKQVRFVFDGSPEERASWGKYLL</sequence>
<dbReference type="NCBIfam" id="TIGR01664">
    <property type="entry name" value="DNA-3'-Pase"/>
    <property type="match status" value="1"/>
</dbReference>
<dbReference type="VEuPathDB" id="FungiDB:VP01_2272g1"/>
<dbReference type="GO" id="GO:0046404">
    <property type="term" value="F:ATP-dependent polydeoxyribonucleotide 5'-hydroxyl-kinase activity"/>
    <property type="evidence" value="ECO:0007669"/>
    <property type="project" value="TreeGrafter"/>
</dbReference>
<comment type="caution">
    <text evidence="2">The sequence shown here is derived from an EMBL/GenBank/DDBJ whole genome shotgun (WGS) entry which is preliminary data.</text>
</comment>
<dbReference type="SUPFAM" id="SSF52540">
    <property type="entry name" value="P-loop containing nucleoside triphosphate hydrolases"/>
    <property type="match status" value="1"/>
</dbReference>
<dbReference type="NCBIfam" id="TIGR01662">
    <property type="entry name" value="HAD-SF-IIIA"/>
    <property type="match status" value="1"/>
</dbReference>
<dbReference type="InterPro" id="IPR027417">
    <property type="entry name" value="P-loop_NTPase"/>
</dbReference>
<dbReference type="STRING" id="27349.A0A0L6V893"/>
<dbReference type="PANTHER" id="PTHR12083:SF9">
    <property type="entry name" value="BIFUNCTIONAL POLYNUCLEOTIDE PHOSPHATASE_KINASE"/>
    <property type="match status" value="1"/>
</dbReference>
<keyword evidence="1" id="KW-0472">Membrane</keyword>
<feature type="transmembrane region" description="Helical" evidence="1">
    <location>
        <begin position="265"/>
        <end position="290"/>
    </location>
</feature>
<dbReference type="EMBL" id="LAVV01007139">
    <property type="protein sequence ID" value="KNZ56978.1"/>
    <property type="molecule type" value="Genomic_DNA"/>
</dbReference>
<organism evidence="2 3">
    <name type="scientific">Puccinia sorghi</name>
    <dbReference type="NCBI Taxonomy" id="27349"/>
    <lineage>
        <taxon>Eukaryota</taxon>
        <taxon>Fungi</taxon>
        <taxon>Dikarya</taxon>
        <taxon>Basidiomycota</taxon>
        <taxon>Pucciniomycotina</taxon>
        <taxon>Pucciniomycetes</taxon>
        <taxon>Pucciniales</taxon>
        <taxon>Pucciniaceae</taxon>
        <taxon>Puccinia</taxon>
    </lineage>
</organism>
<dbReference type="Gene3D" id="3.40.50.300">
    <property type="entry name" value="P-loop containing nucleotide triphosphate hydrolases"/>
    <property type="match status" value="1"/>
</dbReference>
<accession>A0A0L6V893</accession>